<feature type="transmembrane region" description="Helical" evidence="5">
    <location>
        <begin position="132"/>
        <end position="151"/>
    </location>
</feature>
<feature type="transmembrane region" description="Helical" evidence="5">
    <location>
        <begin position="26"/>
        <end position="45"/>
    </location>
</feature>
<feature type="non-terminal residue" evidence="6">
    <location>
        <position position="176"/>
    </location>
</feature>
<dbReference type="Gene3D" id="1.20.1250.20">
    <property type="entry name" value="MFS general substrate transporter like domains"/>
    <property type="match status" value="2"/>
</dbReference>
<dbReference type="Pfam" id="PF00083">
    <property type="entry name" value="Sugar_tr"/>
    <property type="match status" value="2"/>
</dbReference>
<name>R4V3Y5_COPFO</name>
<evidence type="ECO:0000256" key="5">
    <source>
        <dbReference type="SAM" id="Phobius"/>
    </source>
</evidence>
<protein>
    <submittedName>
        <fullName evidence="6">Major facilitator superfamily transporter</fullName>
    </submittedName>
</protein>
<proteinExistence type="evidence at transcript level"/>
<dbReference type="InterPro" id="IPR050549">
    <property type="entry name" value="MFS_Trehalose_Transporter"/>
</dbReference>
<reference evidence="6" key="1">
    <citation type="submission" date="2013-03" db="EMBL/GenBank/DDBJ databases">
        <title>Immune-Related transcriptome of Coptotermes formosanus Shiraki workers: the defense mechanism.</title>
        <authorList>
            <person name="Hussain A."/>
            <person name="Li Y.F."/>
            <person name="Wen S.Y."/>
        </authorList>
    </citation>
    <scope>NUCLEOTIDE SEQUENCE</scope>
</reference>
<dbReference type="EMBL" id="KC740709">
    <property type="protein sequence ID" value="AGM32533.1"/>
    <property type="molecule type" value="mRNA"/>
</dbReference>
<dbReference type="InterPro" id="IPR036259">
    <property type="entry name" value="MFS_trans_sf"/>
</dbReference>
<evidence type="ECO:0000256" key="3">
    <source>
        <dbReference type="ARBA" id="ARBA00022989"/>
    </source>
</evidence>
<sequence>MMGILAAVCSMYIVELAPIKWRGAFGAFHQLFVTIGNLYIYLLGISFNWRTLTFACLLVPIVQLILICTVPDHRFDDVSEKESIFQKKFLGPLVHSIIFVFCQQFSGINAILTNLQTFFEHVGLTINENECACVVGSVHVFVTCFSSFFINKLGRKTTWIISSCGLTIALLAIWLK</sequence>
<dbReference type="InterPro" id="IPR005828">
    <property type="entry name" value="MFS_sugar_transport-like"/>
</dbReference>
<evidence type="ECO:0000313" key="6">
    <source>
        <dbReference type="EMBL" id="AGM32533.1"/>
    </source>
</evidence>
<dbReference type="PANTHER" id="PTHR48021">
    <property type="match status" value="1"/>
</dbReference>
<keyword evidence="2 5" id="KW-0812">Transmembrane</keyword>
<organism evidence="6">
    <name type="scientific">Coptotermes formosanus</name>
    <name type="common">Formosan subterranean termite</name>
    <dbReference type="NCBI Taxonomy" id="36987"/>
    <lineage>
        <taxon>Eukaryota</taxon>
        <taxon>Metazoa</taxon>
        <taxon>Ecdysozoa</taxon>
        <taxon>Arthropoda</taxon>
        <taxon>Hexapoda</taxon>
        <taxon>Insecta</taxon>
        <taxon>Pterygota</taxon>
        <taxon>Neoptera</taxon>
        <taxon>Polyneoptera</taxon>
        <taxon>Dictyoptera</taxon>
        <taxon>Blattodea</taxon>
        <taxon>Blattoidea</taxon>
        <taxon>Termitoidae</taxon>
        <taxon>Rhinotermitidae</taxon>
        <taxon>Coptotermes</taxon>
    </lineage>
</organism>
<comment type="subcellular location">
    <subcellularLocation>
        <location evidence="1">Membrane</location>
    </subcellularLocation>
</comment>
<dbReference type="GO" id="GO:0022857">
    <property type="term" value="F:transmembrane transporter activity"/>
    <property type="evidence" value="ECO:0007669"/>
    <property type="project" value="InterPro"/>
</dbReference>
<keyword evidence="4 5" id="KW-0472">Membrane</keyword>
<dbReference type="AlphaFoldDB" id="R4V3Y5"/>
<feature type="transmembrane region" description="Helical" evidence="5">
    <location>
        <begin position="52"/>
        <end position="73"/>
    </location>
</feature>
<feature type="transmembrane region" description="Helical" evidence="5">
    <location>
        <begin position="93"/>
        <end position="112"/>
    </location>
</feature>
<dbReference type="SUPFAM" id="SSF103473">
    <property type="entry name" value="MFS general substrate transporter"/>
    <property type="match status" value="1"/>
</dbReference>
<evidence type="ECO:0000256" key="1">
    <source>
        <dbReference type="ARBA" id="ARBA00004370"/>
    </source>
</evidence>
<keyword evidence="3 5" id="KW-1133">Transmembrane helix</keyword>
<dbReference type="GO" id="GO:0016020">
    <property type="term" value="C:membrane"/>
    <property type="evidence" value="ECO:0007669"/>
    <property type="project" value="UniProtKB-SubCell"/>
</dbReference>
<evidence type="ECO:0000256" key="2">
    <source>
        <dbReference type="ARBA" id="ARBA00022692"/>
    </source>
</evidence>
<feature type="transmembrane region" description="Helical" evidence="5">
    <location>
        <begin position="157"/>
        <end position="175"/>
    </location>
</feature>
<dbReference type="PANTHER" id="PTHR48021:SF1">
    <property type="entry name" value="GH07001P-RELATED"/>
    <property type="match status" value="1"/>
</dbReference>
<evidence type="ECO:0000256" key="4">
    <source>
        <dbReference type="ARBA" id="ARBA00023136"/>
    </source>
</evidence>
<accession>R4V3Y5</accession>